<name>A0A3P7QGS5_DIBLA</name>
<organism evidence="3 4">
    <name type="scientific">Dibothriocephalus latus</name>
    <name type="common">Fish tapeworm</name>
    <name type="synonym">Diphyllobothrium latum</name>
    <dbReference type="NCBI Taxonomy" id="60516"/>
    <lineage>
        <taxon>Eukaryota</taxon>
        <taxon>Metazoa</taxon>
        <taxon>Spiralia</taxon>
        <taxon>Lophotrochozoa</taxon>
        <taxon>Platyhelminthes</taxon>
        <taxon>Cestoda</taxon>
        <taxon>Eucestoda</taxon>
        <taxon>Diphyllobothriidea</taxon>
        <taxon>Diphyllobothriidae</taxon>
        <taxon>Dibothriocephalus</taxon>
    </lineage>
</organism>
<keyword evidence="4" id="KW-1185">Reference proteome</keyword>
<sequence>MRCSRQTLAGLFKFFFLTAVNLPLNAANCSKSRNLSDPSGVKPATGLSAANTAVNTRVIVNILGNGDGFVDVGDYDEDGKEEIKEDYGRWGRRGKESGGEPTTAARTEGLAKKPTVPLKPRKQTVVDSKRTQTKHQGNHNVGEKKRAVTEREKILDEILRTKIA</sequence>
<proteinExistence type="predicted"/>
<feature type="signal peptide" evidence="2">
    <location>
        <begin position="1"/>
        <end position="26"/>
    </location>
</feature>
<evidence type="ECO:0000313" key="3">
    <source>
        <dbReference type="EMBL" id="VDN29509.1"/>
    </source>
</evidence>
<protein>
    <submittedName>
        <fullName evidence="3">Uncharacterized protein</fullName>
    </submittedName>
</protein>
<feature type="chain" id="PRO_5018171841" evidence="2">
    <location>
        <begin position="27"/>
        <end position="164"/>
    </location>
</feature>
<evidence type="ECO:0000256" key="2">
    <source>
        <dbReference type="SAM" id="SignalP"/>
    </source>
</evidence>
<evidence type="ECO:0000313" key="4">
    <source>
        <dbReference type="Proteomes" id="UP000281553"/>
    </source>
</evidence>
<evidence type="ECO:0000256" key="1">
    <source>
        <dbReference type="SAM" id="MobiDB-lite"/>
    </source>
</evidence>
<reference evidence="3 4" key="1">
    <citation type="submission" date="2018-11" db="EMBL/GenBank/DDBJ databases">
        <authorList>
            <consortium name="Pathogen Informatics"/>
        </authorList>
    </citation>
    <scope>NUCLEOTIDE SEQUENCE [LARGE SCALE GENOMIC DNA]</scope>
</reference>
<dbReference type="EMBL" id="UYRU01078797">
    <property type="protein sequence ID" value="VDN29509.1"/>
    <property type="molecule type" value="Genomic_DNA"/>
</dbReference>
<accession>A0A3P7QGS5</accession>
<dbReference type="Proteomes" id="UP000281553">
    <property type="component" value="Unassembled WGS sequence"/>
</dbReference>
<feature type="region of interest" description="Disordered" evidence="1">
    <location>
        <begin position="88"/>
        <end position="148"/>
    </location>
</feature>
<dbReference type="AlphaFoldDB" id="A0A3P7QGS5"/>
<keyword evidence="2" id="KW-0732">Signal</keyword>
<gene>
    <name evidence="3" type="ORF">DILT_LOCUS15378</name>
</gene>
<feature type="compositionally biased region" description="Basic and acidic residues" evidence="1">
    <location>
        <begin position="88"/>
        <end position="98"/>
    </location>
</feature>